<proteinExistence type="predicted"/>
<keyword evidence="1" id="KW-0472">Membrane</keyword>
<keyword evidence="1" id="KW-0812">Transmembrane</keyword>
<accession>A0ABD3VBF7</accession>
<keyword evidence="3" id="KW-1185">Reference proteome</keyword>
<name>A0ABD3VBF7_SINWO</name>
<evidence type="ECO:0008006" key="4">
    <source>
        <dbReference type="Google" id="ProtNLM"/>
    </source>
</evidence>
<reference evidence="2 3" key="1">
    <citation type="submission" date="2024-11" db="EMBL/GenBank/DDBJ databases">
        <title>Chromosome-level genome assembly of the freshwater bivalve Anodonta woodiana.</title>
        <authorList>
            <person name="Chen X."/>
        </authorList>
    </citation>
    <scope>NUCLEOTIDE SEQUENCE [LARGE SCALE GENOMIC DNA]</scope>
    <source>
        <strain evidence="2">MN2024</strain>
        <tissue evidence="2">Gills</tissue>
    </source>
</reference>
<dbReference type="Proteomes" id="UP001634394">
    <property type="component" value="Unassembled WGS sequence"/>
</dbReference>
<comment type="caution">
    <text evidence="2">The sequence shown here is derived from an EMBL/GenBank/DDBJ whole genome shotgun (WGS) entry which is preliminary data.</text>
</comment>
<gene>
    <name evidence="2" type="ORF">ACJMK2_012954</name>
</gene>
<dbReference type="AlphaFoldDB" id="A0ABD3VBF7"/>
<sequence>MVYKDKSTITTTASGFSGRNGTTDELLIILGILAIAAVTSCVVWYLVVRRKRKVRDTKAIHSEKKDTRETSQRKD</sequence>
<organism evidence="2 3">
    <name type="scientific">Sinanodonta woodiana</name>
    <name type="common">Chinese pond mussel</name>
    <name type="synonym">Anodonta woodiana</name>
    <dbReference type="NCBI Taxonomy" id="1069815"/>
    <lineage>
        <taxon>Eukaryota</taxon>
        <taxon>Metazoa</taxon>
        <taxon>Spiralia</taxon>
        <taxon>Lophotrochozoa</taxon>
        <taxon>Mollusca</taxon>
        <taxon>Bivalvia</taxon>
        <taxon>Autobranchia</taxon>
        <taxon>Heteroconchia</taxon>
        <taxon>Palaeoheterodonta</taxon>
        <taxon>Unionida</taxon>
        <taxon>Unionoidea</taxon>
        <taxon>Unionidae</taxon>
        <taxon>Unioninae</taxon>
        <taxon>Sinanodonta</taxon>
    </lineage>
</organism>
<evidence type="ECO:0000313" key="3">
    <source>
        <dbReference type="Proteomes" id="UP001634394"/>
    </source>
</evidence>
<protein>
    <recommendedName>
        <fullName evidence="4">LPXTG cell wall anchor domain-containing protein</fullName>
    </recommendedName>
</protein>
<feature type="transmembrane region" description="Helical" evidence="1">
    <location>
        <begin position="26"/>
        <end position="48"/>
    </location>
</feature>
<evidence type="ECO:0000256" key="1">
    <source>
        <dbReference type="SAM" id="Phobius"/>
    </source>
</evidence>
<keyword evidence="1" id="KW-1133">Transmembrane helix</keyword>
<evidence type="ECO:0000313" key="2">
    <source>
        <dbReference type="EMBL" id="KAL3858361.1"/>
    </source>
</evidence>
<dbReference type="EMBL" id="JBJQND010000013">
    <property type="protein sequence ID" value="KAL3858361.1"/>
    <property type="molecule type" value="Genomic_DNA"/>
</dbReference>